<gene>
    <name evidence="2" type="ORF">CALMAC_LOCUS14175</name>
</gene>
<proteinExistence type="predicted"/>
<feature type="chain" id="PRO_5024827910" description="Receptor ligand binding region domain-containing protein" evidence="1">
    <location>
        <begin position="25"/>
        <end position="202"/>
    </location>
</feature>
<dbReference type="Proteomes" id="UP000410492">
    <property type="component" value="Unassembled WGS sequence"/>
</dbReference>
<reference evidence="2 3" key="1">
    <citation type="submission" date="2019-01" db="EMBL/GenBank/DDBJ databases">
        <authorList>
            <person name="Sayadi A."/>
        </authorList>
    </citation>
    <scope>NUCLEOTIDE SEQUENCE [LARGE SCALE GENOMIC DNA]</scope>
</reference>
<sequence>MLRLAAITQVGVIQFVLLLTQVKSEQQRQYASPVQGRIFFAIAAPPSAQSYIRVFNRTLSNITQGYMVNGHTFNLTLDTIAIDLPENGSFSATLLESVCGKLEGRRVVAVLVVGHSPAAFTVSMTAKHAGIPVLWAKGRSGFLPGFKSLDSNPLEIYLSPSGGELVQALRGLLLQAHWHTFTVLADRASATALRGAELWRVL</sequence>
<name>A0A653D3N8_CALMS</name>
<feature type="signal peptide" evidence="1">
    <location>
        <begin position="1"/>
        <end position="24"/>
    </location>
</feature>
<evidence type="ECO:0008006" key="4">
    <source>
        <dbReference type="Google" id="ProtNLM"/>
    </source>
</evidence>
<keyword evidence="3" id="KW-1185">Reference proteome</keyword>
<dbReference type="OrthoDB" id="7790442at2759"/>
<feature type="non-terminal residue" evidence="2">
    <location>
        <position position="202"/>
    </location>
</feature>
<evidence type="ECO:0000313" key="2">
    <source>
        <dbReference type="EMBL" id="VEN54784.1"/>
    </source>
</evidence>
<accession>A0A653D3N8</accession>
<organism evidence="2 3">
    <name type="scientific">Callosobruchus maculatus</name>
    <name type="common">Southern cowpea weevil</name>
    <name type="synonym">Pulse bruchid</name>
    <dbReference type="NCBI Taxonomy" id="64391"/>
    <lineage>
        <taxon>Eukaryota</taxon>
        <taxon>Metazoa</taxon>
        <taxon>Ecdysozoa</taxon>
        <taxon>Arthropoda</taxon>
        <taxon>Hexapoda</taxon>
        <taxon>Insecta</taxon>
        <taxon>Pterygota</taxon>
        <taxon>Neoptera</taxon>
        <taxon>Endopterygota</taxon>
        <taxon>Coleoptera</taxon>
        <taxon>Polyphaga</taxon>
        <taxon>Cucujiformia</taxon>
        <taxon>Chrysomeloidea</taxon>
        <taxon>Chrysomelidae</taxon>
        <taxon>Bruchinae</taxon>
        <taxon>Bruchini</taxon>
        <taxon>Callosobruchus</taxon>
    </lineage>
</organism>
<evidence type="ECO:0000313" key="3">
    <source>
        <dbReference type="Proteomes" id="UP000410492"/>
    </source>
</evidence>
<evidence type="ECO:0000256" key="1">
    <source>
        <dbReference type="SAM" id="SignalP"/>
    </source>
</evidence>
<keyword evidence="1" id="KW-0732">Signal</keyword>
<dbReference type="Gene3D" id="3.40.50.2300">
    <property type="match status" value="2"/>
</dbReference>
<protein>
    <recommendedName>
        <fullName evidence="4">Receptor ligand binding region domain-containing protein</fullName>
    </recommendedName>
</protein>
<dbReference type="AlphaFoldDB" id="A0A653D3N8"/>
<dbReference type="EMBL" id="CAACVG010010037">
    <property type="protein sequence ID" value="VEN54784.1"/>
    <property type="molecule type" value="Genomic_DNA"/>
</dbReference>